<reference evidence="2 3" key="1">
    <citation type="journal article" date="2017" name="Biotechnol. Biofuels">
        <title>Differential beta-glucosidase expression as a function of carbon source availability in Talaromyces amestolkiae: a genomic and proteomic approach.</title>
        <authorList>
            <person name="de Eugenio L.I."/>
            <person name="Mendez-Liter J.A."/>
            <person name="Nieto-Dominguez M."/>
            <person name="Alonso L."/>
            <person name="Gil-Munoz J."/>
            <person name="Barriuso J."/>
            <person name="Prieto A."/>
            <person name="Martinez M.J."/>
        </authorList>
    </citation>
    <scope>NUCLEOTIDE SEQUENCE [LARGE SCALE GENOMIC DNA]</scope>
    <source>
        <strain evidence="2 3">CIB</strain>
    </source>
</reference>
<evidence type="ECO:0000256" key="1">
    <source>
        <dbReference type="SAM" id="MobiDB-lite"/>
    </source>
</evidence>
<feature type="compositionally biased region" description="Polar residues" evidence="1">
    <location>
        <begin position="45"/>
        <end position="55"/>
    </location>
</feature>
<evidence type="ECO:0000313" key="3">
    <source>
        <dbReference type="Proteomes" id="UP000249363"/>
    </source>
</evidence>
<dbReference type="RefSeq" id="XP_040731293.1">
    <property type="nucleotide sequence ID" value="XM_040874972.1"/>
</dbReference>
<name>A0A364KT97_TALAM</name>
<keyword evidence="3" id="KW-1185">Reference proteome</keyword>
<feature type="compositionally biased region" description="Basic and acidic residues" evidence="1">
    <location>
        <begin position="58"/>
        <end position="76"/>
    </location>
</feature>
<comment type="caution">
    <text evidence="2">The sequence shown here is derived from an EMBL/GenBank/DDBJ whole genome shotgun (WGS) entry which is preliminary data.</text>
</comment>
<organism evidence="2 3">
    <name type="scientific">Talaromyces amestolkiae</name>
    <dbReference type="NCBI Taxonomy" id="1196081"/>
    <lineage>
        <taxon>Eukaryota</taxon>
        <taxon>Fungi</taxon>
        <taxon>Dikarya</taxon>
        <taxon>Ascomycota</taxon>
        <taxon>Pezizomycotina</taxon>
        <taxon>Eurotiomycetes</taxon>
        <taxon>Eurotiomycetidae</taxon>
        <taxon>Eurotiales</taxon>
        <taxon>Trichocomaceae</taxon>
        <taxon>Talaromyces</taxon>
        <taxon>Talaromyces sect. Talaromyces</taxon>
    </lineage>
</organism>
<dbReference type="GeneID" id="63792005"/>
<protein>
    <submittedName>
        <fullName evidence="2">Uncharacterized protein</fullName>
    </submittedName>
</protein>
<feature type="region of interest" description="Disordered" evidence="1">
    <location>
        <begin position="1"/>
        <end position="91"/>
    </location>
</feature>
<gene>
    <name evidence="2" type="ORF">BHQ10_002789</name>
</gene>
<evidence type="ECO:0000313" key="2">
    <source>
        <dbReference type="EMBL" id="RAO66777.1"/>
    </source>
</evidence>
<dbReference type="Proteomes" id="UP000249363">
    <property type="component" value="Unassembled WGS sequence"/>
</dbReference>
<feature type="compositionally biased region" description="Polar residues" evidence="1">
    <location>
        <begin position="9"/>
        <end position="20"/>
    </location>
</feature>
<dbReference type="AlphaFoldDB" id="A0A364KT97"/>
<sequence>MHVTDWLASATQKSTISPLKTLSKDESEEQRDNGNQASKDPALTGPQTAGMTSGVSGEVDKDLKPDAEGIDEEARRTRTAQRLGPGSGIGA</sequence>
<dbReference type="EMBL" id="MIKG01000004">
    <property type="protein sequence ID" value="RAO66777.1"/>
    <property type="molecule type" value="Genomic_DNA"/>
</dbReference>
<dbReference type="OrthoDB" id="4225785at2759"/>
<proteinExistence type="predicted"/>
<accession>A0A364KT97</accession>